<keyword evidence="5" id="KW-0631">Potassium channel</keyword>
<dbReference type="InterPro" id="IPR011333">
    <property type="entry name" value="SKP1/BTB/POZ_sf"/>
</dbReference>
<feature type="domain" description="Potassium channel tetramerisation-type BTB" evidence="14">
    <location>
        <begin position="63"/>
        <end position="148"/>
    </location>
</feature>
<keyword evidence="7" id="KW-0630">Potassium</keyword>
<name>A0A9X0A5G5_9CNID</name>
<keyword evidence="11" id="KW-0407">Ion channel</keyword>
<dbReference type="PANTHER" id="PTHR11537">
    <property type="entry name" value="VOLTAGE-GATED POTASSIUM CHANNEL"/>
    <property type="match status" value="1"/>
</dbReference>
<dbReference type="PANTHER" id="PTHR11537:SF113">
    <property type="entry name" value="POTASSIUM VOLTAGE-GATED CHANNEL PROTEIN SHAKER"/>
    <property type="match status" value="1"/>
</dbReference>
<dbReference type="AlphaFoldDB" id="A0A9X0A5G5"/>
<keyword evidence="3" id="KW-0633">Potassium transport</keyword>
<comment type="subcellular location">
    <subcellularLocation>
        <location evidence="1">Membrane</location>
        <topology evidence="1">Multi-pass membrane protein</topology>
    </subcellularLocation>
</comment>
<dbReference type="Proteomes" id="UP001163046">
    <property type="component" value="Unassembled WGS sequence"/>
</dbReference>
<evidence type="ECO:0000256" key="1">
    <source>
        <dbReference type="ARBA" id="ARBA00004141"/>
    </source>
</evidence>
<dbReference type="PRINTS" id="PR00169">
    <property type="entry name" value="KCHANNEL"/>
</dbReference>
<evidence type="ECO:0000256" key="7">
    <source>
        <dbReference type="ARBA" id="ARBA00022958"/>
    </source>
</evidence>
<dbReference type="Pfam" id="PF02214">
    <property type="entry name" value="BTB_2"/>
    <property type="match status" value="1"/>
</dbReference>
<dbReference type="EMBL" id="MU825398">
    <property type="protein sequence ID" value="KAJ7393428.1"/>
    <property type="molecule type" value="Genomic_DNA"/>
</dbReference>
<evidence type="ECO:0000256" key="6">
    <source>
        <dbReference type="ARBA" id="ARBA00022882"/>
    </source>
</evidence>
<dbReference type="InterPro" id="IPR003968">
    <property type="entry name" value="K_chnl_volt-dep_Kv"/>
</dbReference>
<sequence length="461" mass="52402">MLPYYGKPSNLDGYPASPKTFRRGATTFILRGAGRNEEQLTSKFSAGRSHISGKTLPHRGKKIRINVSGKMYNLTLQQLQNFPKSLLADPVKREVYHDAENDEIFFDRNRTTFESVYYFYATCGMLVFPTKTFSQQLVADELYFFGLYDYLSPEEKDHSLPLPSALLTKKPRVNPRRICQKKVWETCEFPESSNAARIVNLFSLLVIVFAVVILCIDTLPSVRNAISGQDNFDRTRVNHSVARNSTRPSYNTTSPLKSFLSRAEECCIAWFTIELIARFVVSPKKRKFLQRFLNIVDVVAILPFYISLIASSSHNTPPVYVIKIFHLSKIFQVLKLSRYTSTMKVLGKTVKACLYDLWTVVFLTLIGTILFGSVVYYCEQWDKETDFHSIPDACWWAVVTITTLGYGDMIPNTLAGKIVGGACSLSGVILITPLLPIIYNKFNRFQKLEDSKALSQCRPNE</sequence>
<evidence type="ECO:0000256" key="9">
    <source>
        <dbReference type="ARBA" id="ARBA00023065"/>
    </source>
</evidence>
<dbReference type="InterPro" id="IPR003972">
    <property type="entry name" value="K_chnl_volt-dep_Kv1"/>
</dbReference>
<dbReference type="Gene3D" id="1.20.120.350">
    <property type="entry name" value="Voltage-gated potassium channels. Chain C"/>
    <property type="match status" value="1"/>
</dbReference>
<reference evidence="15" key="1">
    <citation type="submission" date="2023-01" db="EMBL/GenBank/DDBJ databases">
        <title>Genome assembly of the deep-sea coral Lophelia pertusa.</title>
        <authorList>
            <person name="Herrera S."/>
            <person name="Cordes E."/>
        </authorList>
    </citation>
    <scope>NUCLEOTIDE SEQUENCE</scope>
    <source>
        <strain evidence="15">USNM1676648</strain>
        <tissue evidence="15">Polyp</tissue>
    </source>
</reference>
<comment type="caution">
    <text evidence="15">The sequence shown here is derived from an EMBL/GenBank/DDBJ whole genome shotgun (WGS) entry which is preliminary data.</text>
</comment>
<dbReference type="PRINTS" id="PR01496">
    <property type="entry name" value="SHAKERCHANEL"/>
</dbReference>
<evidence type="ECO:0000256" key="10">
    <source>
        <dbReference type="ARBA" id="ARBA00023136"/>
    </source>
</evidence>
<dbReference type="SUPFAM" id="SSF54695">
    <property type="entry name" value="POZ domain"/>
    <property type="match status" value="1"/>
</dbReference>
<feature type="transmembrane region" description="Helical" evidence="12">
    <location>
        <begin position="355"/>
        <end position="377"/>
    </location>
</feature>
<evidence type="ECO:0000256" key="12">
    <source>
        <dbReference type="SAM" id="Phobius"/>
    </source>
</evidence>
<evidence type="ECO:0000256" key="8">
    <source>
        <dbReference type="ARBA" id="ARBA00022989"/>
    </source>
</evidence>
<keyword evidence="16" id="KW-1185">Reference proteome</keyword>
<feature type="domain" description="Ion transport" evidence="13">
    <location>
        <begin position="197"/>
        <end position="447"/>
    </location>
</feature>
<keyword evidence="10 12" id="KW-0472">Membrane</keyword>
<keyword evidence="9" id="KW-0406">Ion transport</keyword>
<evidence type="ECO:0000259" key="14">
    <source>
        <dbReference type="Pfam" id="PF02214"/>
    </source>
</evidence>
<accession>A0A9X0A5G5</accession>
<keyword evidence="2" id="KW-0813">Transport</keyword>
<dbReference type="Gene3D" id="3.30.710.10">
    <property type="entry name" value="Potassium Channel Kv1.1, Chain A"/>
    <property type="match status" value="1"/>
</dbReference>
<evidence type="ECO:0000256" key="2">
    <source>
        <dbReference type="ARBA" id="ARBA00022448"/>
    </source>
</evidence>
<keyword evidence="8 12" id="KW-1133">Transmembrane helix</keyword>
<dbReference type="GO" id="GO:0005251">
    <property type="term" value="F:delayed rectifier potassium channel activity"/>
    <property type="evidence" value="ECO:0007669"/>
    <property type="project" value="TreeGrafter"/>
</dbReference>
<evidence type="ECO:0000256" key="4">
    <source>
        <dbReference type="ARBA" id="ARBA00022692"/>
    </source>
</evidence>
<dbReference type="InterPro" id="IPR028325">
    <property type="entry name" value="VG_K_chnl"/>
</dbReference>
<evidence type="ECO:0000256" key="5">
    <source>
        <dbReference type="ARBA" id="ARBA00022826"/>
    </source>
</evidence>
<dbReference type="PRINTS" id="PR01491">
    <property type="entry name" value="KVCHANNEL"/>
</dbReference>
<dbReference type="GO" id="GO:0051260">
    <property type="term" value="P:protein homooligomerization"/>
    <property type="evidence" value="ECO:0007669"/>
    <property type="project" value="InterPro"/>
</dbReference>
<feature type="transmembrane region" description="Helical" evidence="12">
    <location>
        <begin position="418"/>
        <end position="439"/>
    </location>
</feature>
<dbReference type="Pfam" id="PF00520">
    <property type="entry name" value="Ion_trans"/>
    <property type="match status" value="1"/>
</dbReference>
<dbReference type="InterPro" id="IPR027359">
    <property type="entry name" value="Volt_channel_dom_sf"/>
</dbReference>
<gene>
    <name evidence="15" type="ORF">OS493_006402</name>
</gene>
<dbReference type="Gene3D" id="1.10.287.70">
    <property type="match status" value="1"/>
</dbReference>
<feature type="transmembrane region" description="Helical" evidence="12">
    <location>
        <begin position="198"/>
        <end position="216"/>
    </location>
</feature>
<dbReference type="OrthoDB" id="415460at2759"/>
<dbReference type="InterPro" id="IPR003131">
    <property type="entry name" value="T1-type_BTB"/>
</dbReference>
<protein>
    <submittedName>
        <fullName evidence="15">Uncharacterized protein</fullName>
    </submittedName>
</protein>
<organism evidence="15 16">
    <name type="scientific">Desmophyllum pertusum</name>
    <dbReference type="NCBI Taxonomy" id="174260"/>
    <lineage>
        <taxon>Eukaryota</taxon>
        <taxon>Metazoa</taxon>
        <taxon>Cnidaria</taxon>
        <taxon>Anthozoa</taxon>
        <taxon>Hexacorallia</taxon>
        <taxon>Scleractinia</taxon>
        <taxon>Caryophylliina</taxon>
        <taxon>Caryophylliidae</taxon>
        <taxon>Desmophyllum</taxon>
    </lineage>
</organism>
<evidence type="ECO:0000313" key="16">
    <source>
        <dbReference type="Proteomes" id="UP001163046"/>
    </source>
</evidence>
<dbReference type="FunFam" id="1.10.287.70:FF:000028">
    <property type="entry name" value="potassium voltage-gated channel subfamily D member 3"/>
    <property type="match status" value="1"/>
</dbReference>
<feature type="transmembrane region" description="Helical" evidence="12">
    <location>
        <begin position="292"/>
        <end position="311"/>
    </location>
</feature>
<evidence type="ECO:0000256" key="11">
    <source>
        <dbReference type="ARBA" id="ARBA00023303"/>
    </source>
</evidence>
<keyword evidence="4 12" id="KW-0812">Transmembrane</keyword>
<dbReference type="GO" id="GO:0001508">
    <property type="term" value="P:action potential"/>
    <property type="evidence" value="ECO:0007669"/>
    <property type="project" value="TreeGrafter"/>
</dbReference>
<dbReference type="SUPFAM" id="SSF81324">
    <property type="entry name" value="Voltage-gated potassium channels"/>
    <property type="match status" value="1"/>
</dbReference>
<dbReference type="GO" id="GO:0008076">
    <property type="term" value="C:voltage-gated potassium channel complex"/>
    <property type="evidence" value="ECO:0007669"/>
    <property type="project" value="InterPro"/>
</dbReference>
<evidence type="ECO:0000313" key="15">
    <source>
        <dbReference type="EMBL" id="KAJ7393428.1"/>
    </source>
</evidence>
<evidence type="ECO:0000256" key="3">
    <source>
        <dbReference type="ARBA" id="ARBA00022538"/>
    </source>
</evidence>
<evidence type="ECO:0000259" key="13">
    <source>
        <dbReference type="Pfam" id="PF00520"/>
    </source>
</evidence>
<dbReference type="InterPro" id="IPR005821">
    <property type="entry name" value="Ion_trans_dom"/>
</dbReference>
<keyword evidence="6" id="KW-0851">Voltage-gated channel</keyword>
<proteinExistence type="predicted"/>